<dbReference type="Pfam" id="PF13468">
    <property type="entry name" value="Glyoxalase_3"/>
    <property type="match status" value="1"/>
</dbReference>
<protein>
    <submittedName>
        <fullName evidence="2">Glyoxalase-like protein</fullName>
    </submittedName>
</protein>
<evidence type="ECO:0000259" key="1">
    <source>
        <dbReference type="Pfam" id="PF13468"/>
    </source>
</evidence>
<sequence>MFVLDHLAVGAATLGEGVDLVQSQLGIMLERGGSHDQYGTHNMLLGLEDGLYLEVIAKDPDAIPSRGHSWFGLDDFTGPPRLANWICRADNLIDYTDTAGPKRELERGNLRWDITVPDDGSLPFGGGFPTLIKWGAGTVHPANSLKPSGLRLREFIVSHPEATKIARLAQLDDPRIKFEVGSPGFVARFEGPNGVKELR</sequence>
<accession>A0A2T0W3E9</accession>
<evidence type="ECO:0000313" key="3">
    <source>
        <dbReference type="Proteomes" id="UP000238007"/>
    </source>
</evidence>
<organism evidence="2 3">
    <name type="scientific">Yoonia maritima</name>
    <dbReference type="NCBI Taxonomy" id="1435347"/>
    <lineage>
        <taxon>Bacteria</taxon>
        <taxon>Pseudomonadati</taxon>
        <taxon>Pseudomonadota</taxon>
        <taxon>Alphaproteobacteria</taxon>
        <taxon>Rhodobacterales</taxon>
        <taxon>Paracoccaceae</taxon>
        <taxon>Yoonia</taxon>
    </lineage>
</organism>
<dbReference type="Proteomes" id="UP000238007">
    <property type="component" value="Unassembled WGS sequence"/>
</dbReference>
<dbReference type="EMBL" id="PVTP01000002">
    <property type="protein sequence ID" value="PRY79720.1"/>
    <property type="molecule type" value="Genomic_DNA"/>
</dbReference>
<dbReference type="RefSeq" id="WP_106355168.1">
    <property type="nucleotide sequence ID" value="NZ_PVTP01000002.1"/>
</dbReference>
<dbReference type="InterPro" id="IPR025870">
    <property type="entry name" value="Glyoxalase-like_dom"/>
</dbReference>
<proteinExistence type="predicted"/>
<keyword evidence="3" id="KW-1185">Reference proteome</keyword>
<gene>
    <name evidence="2" type="ORF">CLV80_102366</name>
</gene>
<feature type="domain" description="Glyoxalase-like" evidence="1">
    <location>
        <begin position="4"/>
        <end position="167"/>
    </location>
</feature>
<name>A0A2T0W3E9_9RHOB</name>
<dbReference type="Gene3D" id="3.10.180.10">
    <property type="entry name" value="2,3-Dihydroxybiphenyl 1,2-Dioxygenase, domain 1"/>
    <property type="match status" value="1"/>
</dbReference>
<dbReference type="AlphaFoldDB" id="A0A2T0W3E9"/>
<comment type="caution">
    <text evidence="2">The sequence shown here is derived from an EMBL/GenBank/DDBJ whole genome shotgun (WGS) entry which is preliminary data.</text>
</comment>
<reference evidence="2 3" key="1">
    <citation type="submission" date="2018-03" db="EMBL/GenBank/DDBJ databases">
        <title>Genomic Encyclopedia of Archaeal and Bacterial Type Strains, Phase II (KMG-II): from individual species to whole genera.</title>
        <authorList>
            <person name="Goeker M."/>
        </authorList>
    </citation>
    <scope>NUCLEOTIDE SEQUENCE [LARGE SCALE GENOMIC DNA]</scope>
    <source>
        <strain evidence="2 3">DSM 101533</strain>
    </source>
</reference>
<evidence type="ECO:0000313" key="2">
    <source>
        <dbReference type="EMBL" id="PRY79720.1"/>
    </source>
</evidence>
<dbReference type="OrthoDB" id="8451710at2"/>
<dbReference type="InterPro" id="IPR029068">
    <property type="entry name" value="Glyas_Bleomycin-R_OHBP_Dase"/>
</dbReference>